<evidence type="ECO:0000313" key="13">
    <source>
        <dbReference type="Proteomes" id="UP000198755"/>
    </source>
</evidence>
<dbReference type="NCBIfam" id="TIGR01410">
    <property type="entry name" value="tatB"/>
    <property type="match status" value="1"/>
</dbReference>
<evidence type="ECO:0000256" key="5">
    <source>
        <dbReference type="ARBA" id="ARBA00022927"/>
    </source>
</evidence>
<keyword evidence="7 9" id="KW-0811">Translocation</keyword>
<organism evidence="12 13">
    <name type="scientific">Methylocapsa palsarum</name>
    <dbReference type="NCBI Taxonomy" id="1612308"/>
    <lineage>
        <taxon>Bacteria</taxon>
        <taxon>Pseudomonadati</taxon>
        <taxon>Pseudomonadota</taxon>
        <taxon>Alphaproteobacteria</taxon>
        <taxon>Hyphomicrobiales</taxon>
        <taxon>Beijerinckiaceae</taxon>
        <taxon>Methylocapsa</taxon>
    </lineage>
</organism>
<evidence type="ECO:0000256" key="1">
    <source>
        <dbReference type="ARBA" id="ARBA00004167"/>
    </source>
</evidence>
<comment type="subcellular location">
    <subcellularLocation>
        <location evidence="9">Cell membrane</location>
        <topology evidence="9">Single-pass membrane protein</topology>
    </subcellularLocation>
    <subcellularLocation>
        <location evidence="1">Membrane</location>
        <topology evidence="1">Single-pass membrane protein</topology>
    </subcellularLocation>
</comment>
<comment type="similarity">
    <text evidence="9">Belongs to the TatB family.</text>
</comment>
<dbReference type="EMBL" id="FOSN01000005">
    <property type="protein sequence ID" value="SFK29708.1"/>
    <property type="molecule type" value="Genomic_DNA"/>
</dbReference>
<comment type="function">
    <text evidence="9">Part of the twin-arginine translocation (Tat) system that transports large folded proteins containing a characteristic twin-arginine motif in their signal peptide across membranes. Together with TatC, TatB is part of a receptor directly interacting with Tat signal peptides. TatB may form an oligomeric binding site that transiently accommodates folded Tat precursor proteins before their translocation.</text>
</comment>
<dbReference type="InterPro" id="IPR018448">
    <property type="entry name" value="TatB"/>
</dbReference>
<keyword evidence="5 9" id="KW-0653">Protein transport</keyword>
<dbReference type="Proteomes" id="UP000198755">
    <property type="component" value="Unassembled WGS sequence"/>
</dbReference>
<evidence type="ECO:0000256" key="4">
    <source>
        <dbReference type="ARBA" id="ARBA00022692"/>
    </source>
</evidence>
<evidence type="ECO:0000256" key="6">
    <source>
        <dbReference type="ARBA" id="ARBA00022989"/>
    </source>
</evidence>
<feature type="transmembrane region" description="Helical" evidence="11">
    <location>
        <begin position="6"/>
        <end position="25"/>
    </location>
</feature>
<dbReference type="RefSeq" id="WP_139223550.1">
    <property type="nucleotide sequence ID" value="NZ_FOSN01000005.1"/>
</dbReference>
<dbReference type="AlphaFoldDB" id="A0A1I3YCW2"/>
<evidence type="ECO:0000256" key="7">
    <source>
        <dbReference type="ARBA" id="ARBA00023010"/>
    </source>
</evidence>
<name>A0A1I3YCW2_9HYPH</name>
<dbReference type="STRING" id="1612308.SAMN05444581_105176"/>
<dbReference type="HAMAP" id="MF_00237">
    <property type="entry name" value="TatB"/>
    <property type="match status" value="1"/>
</dbReference>
<comment type="subunit">
    <text evidence="9">The Tat system comprises two distinct complexes: a TatABC complex, containing multiple copies of TatA, TatB and TatC subunits, and a separate TatA complex, containing only TatA subunits. Substrates initially bind to the TatABC complex, which probably triggers association of the separate TatA complex to form the active translocon.</text>
</comment>
<dbReference type="GO" id="GO:0033281">
    <property type="term" value="C:TAT protein transport complex"/>
    <property type="evidence" value="ECO:0007669"/>
    <property type="project" value="UniProtKB-UniRule"/>
</dbReference>
<accession>A0A1I3YCW2</accession>
<reference evidence="12 13" key="1">
    <citation type="submission" date="2016-10" db="EMBL/GenBank/DDBJ databases">
        <authorList>
            <person name="de Groot N.N."/>
        </authorList>
    </citation>
    <scope>NUCLEOTIDE SEQUENCE [LARGE SCALE GENOMIC DNA]</scope>
    <source>
        <strain evidence="12 13">NE2</strain>
    </source>
</reference>
<evidence type="ECO:0000256" key="10">
    <source>
        <dbReference type="SAM" id="MobiDB-lite"/>
    </source>
</evidence>
<dbReference type="PRINTS" id="PR01506">
    <property type="entry name" value="TATBPROTEIN"/>
</dbReference>
<dbReference type="PANTHER" id="PTHR33162:SF1">
    <property type="entry name" value="SEC-INDEPENDENT PROTEIN TRANSLOCASE PROTEIN TATA, CHLOROPLASTIC"/>
    <property type="match status" value="1"/>
</dbReference>
<dbReference type="PANTHER" id="PTHR33162">
    <property type="entry name" value="SEC-INDEPENDENT PROTEIN TRANSLOCASE PROTEIN TATA, CHLOROPLASTIC"/>
    <property type="match status" value="1"/>
</dbReference>
<keyword evidence="2 9" id="KW-0813">Transport</keyword>
<dbReference type="InterPro" id="IPR003369">
    <property type="entry name" value="TatA/B/E"/>
</dbReference>
<gene>
    <name evidence="9" type="primary">tatB</name>
    <name evidence="12" type="ORF">SAMN05444581_105176</name>
</gene>
<dbReference type="OrthoDB" id="7206969at2"/>
<keyword evidence="8 9" id="KW-0472">Membrane</keyword>
<dbReference type="GO" id="GO:0043953">
    <property type="term" value="P:protein transport by the Tat complex"/>
    <property type="evidence" value="ECO:0007669"/>
    <property type="project" value="UniProtKB-UniRule"/>
</dbReference>
<evidence type="ECO:0000256" key="2">
    <source>
        <dbReference type="ARBA" id="ARBA00022448"/>
    </source>
</evidence>
<evidence type="ECO:0000256" key="3">
    <source>
        <dbReference type="ARBA" id="ARBA00022475"/>
    </source>
</evidence>
<dbReference type="Pfam" id="PF02416">
    <property type="entry name" value="TatA_B_E"/>
    <property type="match status" value="1"/>
</dbReference>
<evidence type="ECO:0000313" key="12">
    <source>
        <dbReference type="EMBL" id="SFK29708.1"/>
    </source>
</evidence>
<keyword evidence="6 9" id="KW-1133">Transmembrane helix</keyword>
<evidence type="ECO:0000256" key="8">
    <source>
        <dbReference type="ARBA" id="ARBA00023136"/>
    </source>
</evidence>
<dbReference type="Gene3D" id="1.20.5.3310">
    <property type="match status" value="1"/>
</dbReference>
<keyword evidence="3 9" id="KW-1003">Cell membrane</keyword>
<keyword evidence="13" id="KW-1185">Reference proteome</keyword>
<evidence type="ECO:0000256" key="9">
    <source>
        <dbReference type="HAMAP-Rule" id="MF_00237"/>
    </source>
</evidence>
<dbReference type="GO" id="GO:0008320">
    <property type="term" value="F:protein transmembrane transporter activity"/>
    <property type="evidence" value="ECO:0007669"/>
    <property type="project" value="UniProtKB-UniRule"/>
</dbReference>
<keyword evidence="4 9" id="KW-0812">Transmembrane</keyword>
<sequence>MFDFDAGKLIIIGVVALIVIGPKELPGVLRQIGRMVAKMRRMAAEFQGQFMDAMREADLEEVKADVAKLAESAKVDVAFNPMSDIKSQISGAIEGEAKAPSAGIGAEAPTLPSPYDDGPPLNSVDLPHLPLAAAEGEVSPGDAGAAPLSPDPQPVAPAAGPGGIEAEMKALASALEAEMAAAPAAGAEPQAQPQEKA</sequence>
<proteinExistence type="inferred from homology"/>
<feature type="region of interest" description="Disordered" evidence="10">
    <location>
        <begin position="100"/>
        <end position="163"/>
    </location>
</feature>
<evidence type="ECO:0000256" key="11">
    <source>
        <dbReference type="SAM" id="Phobius"/>
    </source>
</evidence>
<protein>
    <recommendedName>
        <fullName evidence="9">Sec-independent protein translocase protein TatB</fullName>
    </recommendedName>
</protein>